<name>A1TPU6_PARC0</name>
<dbReference type="AlphaFoldDB" id="A1TPU6"/>
<reference evidence="1 2" key="1">
    <citation type="submission" date="2006-12" db="EMBL/GenBank/DDBJ databases">
        <title>Complete sequence of Acidovorax avenae subsp. citrulli AAC00-1.</title>
        <authorList>
            <consortium name="US DOE Joint Genome Institute"/>
            <person name="Copeland A."/>
            <person name="Lucas S."/>
            <person name="Lapidus A."/>
            <person name="Barry K."/>
            <person name="Detter J.C."/>
            <person name="Glavina del Rio T."/>
            <person name="Dalin E."/>
            <person name="Tice H."/>
            <person name="Pitluck S."/>
            <person name="Kiss H."/>
            <person name="Brettin T."/>
            <person name="Bruce D."/>
            <person name="Han C."/>
            <person name="Tapia R."/>
            <person name="Gilna P."/>
            <person name="Schmutz J."/>
            <person name="Larimer F."/>
            <person name="Land M."/>
            <person name="Hauser L."/>
            <person name="Kyrpides N."/>
            <person name="Kim E."/>
            <person name="Stahl D."/>
            <person name="Richardson P."/>
        </authorList>
    </citation>
    <scope>NUCLEOTIDE SEQUENCE [LARGE SCALE GENOMIC DNA]</scope>
    <source>
        <strain evidence="1 2">AAC00-1</strain>
    </source>
</reference>
<evidence type="ECO:0000313" key="2">
    <source>
        <dbReference type="Proteomes" id="UP000002596"/>
    </source>
</evidence>
<dbReference type="Proteomes" id="UP000002596">
    <property type="component" value="Chromosome"/>
</dbReference>
<accession>A1TPU6</accession>
<dbReference type="KEGG" id="aav:Aave_2409"/>
<proteinExistence type="predicted"/>
<keyword evidence="1" id="KW-0238">DNA-binding</keyword>
<organism evidence="1 2">
    <name type="scientific">Paracidovorax citrulli (strain AAC00-1)</name>
    <name type="common">Acidovorax citrulli</name>
    <dbReference type="NCBI Taxonomy" id="397945"/>
    <lineage>
        <taxon>Bacteria</taxon>
        <taxon>Pseudomonadati</taxon>
        <taxon>Pseudomonadota</taxon>
        <taxon>Betaproteobacteria</taxon>
        <taxon>Burkholderiales</taxon>
        <taxon>Comamonadaceae</taxon>
        <taxon>Paracidovorax</taxon>
    </lineage>
</organism>
<protein>
    <submittedName>
        <fullName evidence="1">HMG-I and HMG-Y, DNA-binding domain protein</fullName>
    </submittedName>
</protein>
<gene>
    <name evidence="1" type="ordered locus">Aave_2409</name>
</gene>
<sequence>MPAQQMVLPAVVEADAANDCSPSIHADLTPRVALVAQGGGGCIRHLNDESLPDEAARDFRAQVDAAKKRVGRPRKYASDADRKAAYRAGKARIDYTDKPEIKATISKLAEQFEVGENEVLQELVRFALCNRDWARMGFAARRVDGVLQ</sequence>
<dbReference type="GO" id="GO:0003677">
    <property type="term" value="F:DNA binding"/>
    <property type="evidence" value="ECO:0007669"/>
    <property type="project" value="UniProtKB-KW"/>
</dbReference>
<dbReference type="EMBL" id="CP000512">
    <property type="protein sequence ID" value="ABM32984.1"/>
    <property type="molecule type" value="Genomic_DNA"/>
</dbReference>
<dbReference type="HOGENOM" id="CLU_1754838_0_0_4"/>
<evidence type="ECO:0000313" key="1">
    <source>
        <dbReference type="EMBL" id="ABM32984.1"/>
    </source>
</evidence>